<organism evidence="4 5">
    <name type="scientific">Temnothorax longispinosus</name>
    <dbReference type="NCBI Taxonomy" id="300112"/>
    <lineage>
        <taxon>Eukaryota</taxon>
        <taxon>Metazoa</taxon>
        <taxon>Ecdysozoa</taxon>
        <taxon>Arthropoda</taxon>
        <taxon>Hexapoda</taxon>
        <taxon>Insecta</taxon>
        <taxon>Pterygota</taxon>
        <taxon>Neoptera</taxon>
        <taxon>Endopterygota</taxon>
        <taxon>Hymenoptera</taxon>
        <taxon>Apocrita</taxon>
        <taxon>Aculeata</taxon>
        <taxon>Formicoidea</taxon>
        <taxon>Formicidae</taxon>
        <taxon>Myrmicinae</taxon>
        <taxon>Temnothorax</taxon>
    </lineage>
</organism>
<dbReference type="PROSITE" id="PS50158">
    <property type="entry name" value="ZF_CCHC"/>
    <property type="match status" value="1"/>
</dbReference>
<sequence>MLGDLLSTQEAIWKAKKALAYTWILKLCPRNPYYMQLKKHFTMKDLTYEKAVDVCKASKIAQKQATDMSKNNDTRAVSTVKKKPQKNQNTENQQKQDTETFQCNRCGTNHKRRSCPAYQKECKACGKLGHFMKQCKSKKKVHLVQEDTQLTSDSSSNETLYVNSVISKSANEVWTETVKVGKKAFHAKLDSGAQCNVLPMHIVEKLGMKQNLAQSKVSTLILFNDHKLKVIGELPIKCRLKRRKTKIKFLVVNEDVSPILDVYKRQVMSCTMSTAE</sequence>
<protein>
    <recommendedName>
        <fullName evidence="3">CCHC-type domain-containing protein</fullName>
    </recommendedName>
</protein>
<dbReference type="GO" id="GO:0003676">
    <property type="term" value="F:nucleic acid binding"/>
    <property type="evidence" value="ECO:0007669"/>
    <property type="project" value="InterPro"/>
</dbReference>
<keyword evidence="5" id="KW-1185">Reference proteome</keyword>
<feature type="compositionally biased region" description="Polar residues" evidence="2">
    <location>
        <begin position="65"/>
        <end position="77"/>
    </location>
</feature>
<dbReference type="Gene3D" id="2.40.70.10">
    <property type="entry name" value="Acid Proteases"/>
    <property type="match status" value="1"/>
</dbReference>
<dbReference type="InterPro" id="IPR021109">
    <property type="entry name" value="Peptidase_aspartic_dom_sf"/>
</dbReference>
<dbReference type="STRING" id="300112.A0A4S2KUB9"/>
<comment type="caution">
    <text evidence="4">The sequence shown here is derived from an EMBL/GenBank/DDBJ whole genome shotgun (WGS) entry which is preliminary data.</text>
</comment>
<keyword evidence="1" id="KW-0862">Zinc</keyword>
<gene>
    <name evidence="4" type="ORF">DBV15_12632</name>
</gene>
<evidence type="ECO:0000313" key="4">
    <source>
        <dbReference type="EMBL" id="TGZ53491.1"/>
    </source>
</evidence>
<dbReference type="Proteomes" id="UP000310200">
    <property type="component" value="Unassembled WGS sequence"/>
</dbReference>
<proteinExistence type="predicted"/>
<keyword evidence="1" id="KW-0479">Metal-binding</keyword>
<dbReference type="SUPFAM" id="SSF50630">
    <property type="entry name" value="Acid proteases"/>
    <property type="match status" value="1"/>
</dbReference>
<dbReference type="InterPro" id="IPR001878">
    <property type="entry name" value="Znf_CCHC"/>
</dbReference>
<dbReference type="GO" id="GO:0008270">
    <property type="term" value="F:zinc ion binding"/>
    <property type="evidence" value="ECO:0007669"/>
    <property type="project" value="UniProtKB-KW"/>
</dbReference>
<dbReference type="AlphaFoldDB" id="A0A4S2KUB9"/>
<keyword evidence="1" id="KW-0863">Zinc-finger</keyword>
<feature type="region of interest" description="Disordered" evidence="2">
    <location>
        <begin position="65"/>
        <end position="96"/>
    </location>
</feature>
<feature type="domain" description="CCHC-type" evidence="3">
    <location>
        <begin position="122"/>
        <end position="137"/>
    </location>
</feature>
<dbReference type="SUPFAM" id="SSF57756">
    <property type="entry name" value="Retrovirus zinc finger-like domains"/>
    <property type="match status" value="1"/>
</dbReference>
<dbReference type="InterPro" id="IPR050951">
    <property type="entry name" value="Retrovirus_Pol_polyprotein"/>
</dbReference>
<evidence type="ECO:0000256" key="1">
    <source>
        <dbReference type="PROSITE-ProRule" id="PRU00047"/>
    </source>
</evidence>
<evidence type="ECO:0000259" key="3">
    <source>
        <dbReference type="PROSITE" id="PS50158"/>
    </source>
</evidence>
<accession>A0A4S2KUB9</accession>
<dbReference type="PANTHER" id="PTHR37984:SF8">
    <property type="entry name" value="CCHC-TYPE DOMAIN-CONTAINING PROTEIN"/>
    <property type="match status" value="1"/>
</dbReference>
<name>A0A4S2KUB9_9HYME</name>
<reference evidence="4 5" key="1">
    <citation type="journal article" date="2019" name="Philos. Trans. R. Soc. Lond., B, Biol. Sci.">
        <title>Ant behaviour and brain gene expression of defending hosts depend on the ecological success of the intruding social parasite.</title>
        <authorList>
            <person name="Kaur R."/>
            <person name="Stoldt M."/>
            <person name="Jongepier E."/>
            <person name="Feldmeyer B."/>
            <person name="Menzel F."/>
            <person name="Bornberg-Bauer E."/>
            <person name="Foitzik S."/>
        </authorList>
    </citation>
    <scope>NUCLEOTIDE SEQUENCE [LARGE SCALE GENOMIC DNA]</scope>
    <source>
        <tissue evidence="4">Whole body</tissue>
    </source>
</reference>
<dbReference type="PANTHER" id="PTHR37984">
    <property type="entry name" value="PROTEIN CBG26694"/>
    <property type="match status" value="1"/>
</dbReference>
<dbReference type="SMART" id="SM00343">
    <property type="entry name" value="ZnF_C2HC"/>
    <property type="match status" value="2"/>
</dbReference>
<evidence type="ECO:0000256" key="2">
    <source>
        <dbReference type="SAM" id="MobiDB-lite"/>
    </source>
</evidence>
<feature type="compositionally biased region" description="Low complexity" evidence="2">
    <location>
        <begin position="86"/>
        <end position="95"/>
    </location>
</feature>
<evidence type="ECO:0000313" key="5">
    <source>
        <dbReference type="Proteomes" id="UP000310200"/>
    </source>
</evidence>
<dbReference type="EMBL" id="QBLH01001024">
    <property type="protein sequence ID" value="TGZ53491.1"/>
    <property type="molecule type" value="Genomic_DNA"/>
</dbReference>
<dbReference type="InterPro" id="IPR036875">
    <property type="entry name" value="Znf_CCHC_sf"/>
</dbReference>
<dbReference type="Gene3D" id="4.10.60.10">
    <property type="entry name" value="Zinc finger, CCHC-type"/>
    <property type="match status" value="1"/>
</dbReference>